<evidence type="ECO:0008006" key="4">
    <source>
        <dbReference type="Google" id="ProtNLM"/>
    </source>
</evidence>
<keyword evidence="3" id="KW-1185">Reference proteome</keyword>
<sequence>MKIIKISVLCIVLTFTFSFVAKADYSSEEFQKSFFEIGYTGIHQALKDSSIHFNRNIELPVELPPIAFTHSFSRVGDIEDKPNDKLEIKYINKDIPQNHYKIFVQPVKYGIDFRDNLIDQKMKLNDGNEAIYSTKAVGSFNLLVFEKNGFQYVLSVDKRISNKVTPEILVEIANSIRN</sequence>
<dbReference type="Proteomes" id="UP000769780">
    <property type="component" value="Unassembled WGS sequence"/>
</dbReference>
<evidence type="ECO:0000256" key="1">
    <source>
        <dbReference type="SAM" id="SignalP"/>
    </source>
</evidence>
<organism evidence="2 3">
    <name type="scientific">Mesobacillus maritimus</name>
    <dbReference type="NCBI Taxonomy" id="1643336"/>
    <lineage>
        <taxon>Bacteria</taxon>
        <taxon>Bacillati</taxon>
        <taxon>Bacillota</taxon>
        <taxon>Bacilli</taxon>
        <taxon>Bacillales</taxon>
        <taxon>Bacillaceae</taxon>
        <taxon>Mesobacillus</taxon>
    </lineage>
</organism>
<comment type="caution">
    <text evidence="2">The sequence shown here is derived from an EMBL/GenBank/DDBJ whole genome shotgun (WGS) entry which is preliminary data.</text>
</comment>
<accession>A0ABS7JZZ9</accession>
<evidence type="ECO:0000313" key="3">
    <source>
        <dbReference type="Proteomes" id="UP000769780"/>
    </source>
</evidence>
<gene>
    <name evidence="2" type="ORF">H0185_01895</name>
</gene>
<feature type="signal peptide" evidence="1">
    <location>
        <begin position="1"/>
        <end position="23"/>
    </location>
</feature>
<reference evidence="2 3" key="1">
    <citation type="submission" date="2020-07" db="EMBL/GenBank/DDBJ databases">
        <title>Fungal Genomes of the International Space Station.</title>
        <authorList>
            <person name="Seuylemezian A."/>
            <person name="Singh N.K."/>
            <person name="Wood J."/>
            <person name="Venkateswaran K."/>
        </authorList>
    </citation>
    <scope>NUCLEOTIDE SEQUENCE [LARGE SCALE GENOMIC DNA]</scope>
    <source>
        <strain evidence="2 3">PL-B2</strain>
    </source>
</reference>
<protein>
    <recommendedName>
        <fullName evidence="4">DUF4367 domain-containing protein</fullName>
    </recommendedName>
</protein>
<proteinExistence type="predicted"/>
<dbReference type="EMBL" id="JACWFH010000005">
    <property type="protein sequence ID" value="MBY0095572.1"/>
    <property type="molecule type" value="Genomic_DNA"/>
</dbReference>
<evidence type="ECO:0000313" key="2">
    <source>
        <dbReference type="EMBL" id="MBY0095572.1"/>
    </source>
</evidence>
<name>A0ABS7JZZ9_9BACI</name>
<keyword evidence="1" id="KW-0732">Signal</keyword>
<feature type="chain" id="PRO_5047054609" description="DUF4367 domain-containing protein" evidence="1">
    <location>
        <begin position="24"/>
        <end position="178"/>
    </location>
</feature>